<dbReference type="GO" id="GO:0004497">
    <property type="term" value="F:monooxygenase activity"/>
    <property type="evidence" value="ECO:0007669"/>
    <property type="project" value="UniProtKB-KW"/>
</dbReference>
<dbReference type="InterPro" id="IPR001128">
    <property type="entry name" value="Cyt_P450"/>
</dbReference>
<keyword evidence="11" id="KW-0472">Membrane</keyword>
<dbReference type="Gene3D" id="1.10.630.10">
    <property type="entry name" value="Cytochrome P450"/>
    <property type="match status" value="1"/>
</dbReference>
<comment type="subcellular location">
    <subcellularLocation>
        <location evidence="2">Membrane</location>
        <topology evidence="2">Single-pass membrane protein</topology>
    </subcellularLocation>
</comment>
<evidence type="ECO:0000313" key="13">
    <source>
        <dbReference type="Proteomes" id="UP000298416"/>
    </source>
</evidence>
<comment type="cofactor">
    <cofactor evidence="1">
        <name>heme</name>
        <dbReference type="ChEBI" id="CHEBI:30413"/>
    </cofactor>
</comment>
<comment type="caution">
    <text evidence="12">The sequence shown here is derived from an EMBL/GenBank/DDBJ whole genome shotgun (WGS) entry which is preliminary data.</text>
</comment>
<name>A0A8X8VYQ2_SALSN</name>
<keyword evidence="13" id="KW-1185">Reference proteome</keyword>
<evidence type="ECO:0000256" key="6">
    <source>
        <dbReference type="ARBA" id="ARBA00022723"/>
    </source>
</evidence>
<dbReference type="EMBL" id="PNBA02000022">
    <property type="protein sequence ID" value="KAG6384830.1"/>
    <property type="molecule type" value="Genomic_DNA"/>
</dbReference>
<evidence type="ECO:0000256" key="1">
    <source>
        <dbReference type="ARBA" id="ARBA00001971"/>
    </source>
</evidence>
<evidence type="ECO:0000256" key="8">
    <source>
        <dbReference type="ARBA" id="ARBA00023002"/>
    </source>
</evidence>
<accession>A0A8X8VYQ2</accession>
<dbReference type="PANTHER" id="PTHR47955:SF22">
    <property type="entry name" value="CYTOCHROME P450 83B1-LIKE"/>
    <property type="match status" value="1"/>
</dbReference>
<gene>
    <name evidence="12" type="ORF">SASPL_153649</name>
</gene>
<dbReference type="GO" id="GO:0016020">
    <property type="term" value="C:membrane"/>
    <property type="evidence" value="ECO:0007669"/>
    <property type="project" value="UniProtKB-SubCell"/>
</dbReference>
<comment type="similarity">
    <text evidence="3">Belongs to the cytochrome P450 family.</text>
</comment>
<evidence type="ECO:0000256" key="10">
    <source>
        <dbReference type="ARBA" id="ARBA00023033"/>
    </source>
</evidence>
<keyword evidence="8" id="KW-0560">Oxidoreductase</keyword>
<keyword evidence="10" id="KW-0503">Monooxygenase</keyword>
<evidence type="ECO:0000256" key="9">
    <source>
        <dbReference type="ARBA" id="ARBA00023004"/>
    </source>
</evidence>
<evidence type="ECO:0000256" key="3">
    <source>
        <dbReference type="ARBA" id="ARBA00010617"/>
    </source>
</evidence>
<evidence type="ECO:0008006" key="14">
    <source>
        <dbReference type="Google" id="ProtNLM"/>
    </source>
</evidence>
<evidence type="ECO:0000256" key="7">
    <source>
        <dbReference type="ARBA" id="ARBA00022989"/>
    </source>
</evidence>
<dbReference type="SUPFAM" id="SSF48264">
    <property type="entry name" value="Cytochrome P450"/>
    <property type="match status" value="1"/>
</dbReference>
<keyword evidence="5" id="KW-0812">Transmembrane</keyword>
<evidence type="ECO:0000256" key="5">
    <source>
        <dbReference type="ARBA" id="ARBA00022692"/>
    </source>
</evidence>
<dbReference type="InterPro" id="IPR036396">
    <property type="entry name" value="Cyt_P450_sf"/>
</dbReference>
<keyword evidence="9" id="KW-0408">Iron</keyword>
<proteinExistence type="inferred from homology"/>
<protein>
    <recommendedName>
        <fullName evidence="14">Cytochrome P450</fullName>
    </recommendedName>
</protein>
<dbReference type="GO" id="GO:0005506">
    <property type="term" value="F:iron ion binding"/>
    <property type="evidence" value="ECO:0007669"/>
    <property type="project" value="InterPro"/>
</dbReference>
<dbReference type="Proteomes" id="UP000298416">
    <property type="component" value="Unassembled WGS sequence"/>
</dbReference>
<dbReference type="Pfam" id="PF00067">
    <property type="entry name" value="p450"/>
    <property type="match status" value="1"/>
</dbReference>
<keyword evidence="7" id="KW-1133">Transmembrane helix</keyword>
<keyword evidence="4" id="KW-0349">Heme</keyword>
<dbReference type="GO" id="GO:0016705">
    <property type="term" value="F:oxidoreductase activity, acting on paired donors, with incorporation or reduction of molecular oxygen"/>
    <property type="evidence" value="ECO:0007669"/>
    <property type="project" value="InterPro"/>
</dbReference>
<reference evidence="12" key="1">
    <citation type="submission" date="2018-01" db="EMBL/GenBank/DDBJ databases">
        <authorList>
            <person name="Mao J.F."/>
        </authorList>
    </citation>
    <scope>NUCLEOTIDE SEQUENCE</scope>
    <source>
        <strain evidence="12">Huo1</strain>
        <tissue evidence="12">Leaf</tissue>
    </source>
</reference>
<sequence length="414" mass="47735">MNGDVLTSLEIHKVVFQECPLYALAHEFTQFMGGDMATSRIVSFDMKNEVFQTIRLPLDYNKFVTIYESRCEGRELSWNRMMVVNLEVITLYDISRHPWMPPSGRVILELYSGVFVYDYRYRGFIRKLSGLGKGSQYFEDRALRDSRSPPGPLGLPFIGNLLSLDTSKPHISLWRLSRSHSPLMSLKLGSVHVVVVSSPRAAEQVMKTHDLVFCSRPKLLGQHKLSYNRSDISFAPYGHSWREMRKICVVQSFRPVREEEVLRMTQSLGCGRVVDLSAVVLGLTNALICRVAFGKEEPRTIRFDKLLIESEAMMGEFFISDYLPWFGWVDRVSGLIGRLDRIFKDMDGFFEELIQERVNQSRSKSINSNILDILIQMKEENSSSVALTWDNIKAILMVSYNLHYFYFLRFLSAL</sequence>
<dbReference type="AlphaFoldDB" id="A0A8X8VYQ2"/>
<dbReference type="PANTHER" id="PTHR47955">
    <property type="entry name" value="CYTOCHROME P450 FAMILY 71 PROTEIN"/>
    <property type="match status" value="1"/>
</dbReference>
<evidence type="ECO:0000256" key="2">
    <source>
        <dbReference type="ARBA" id="ARBA00004167"/>
    </source>
</evidence>
<evidence type="ECO:0000256" key="4">
    <source>
        <dbReference type="ARBA" id="ARBA00022617"/>
    </source>
</evidence>
<keyword evidence="6" id="KW-0479">Metal-binding</keyword>
<evidence type="ECO:0000313" key="12">
    <source>
        <dbReference type="EMBL" id="KAG6384830.1"/>
    </source>
</evidence>
<reference evidence="12" key="2">
    <citation type="submission" date="2020-08" db="EMBL/GenBank/DDBJ databases">
        <title>Plant Genome Project.</title>
        <authorList>
            <person name="Zhang R.-G."/>
        </authorList>
    </citation>
    <scope>NUCLEOTIDE SEQUENCE</scope>
    <source>
        <strain evidence="12">Huo1</strain>
        <tissue evidence="12">Leaf</tissue>
    </source>
</reference>
<dbReference type="GO" id="GO:0020037">
    <property type="term" value="F:heme binding"/>
    <property type="evidence" value="ECO:0007669"/>
    <property type="project" value="InterPro"/>
</dbReference>
<evidence type="ECO:0000256" key="11">
    <source>
        <dbReference type="ARBA" id="ARBA00023136"/>
    </source>
</evidence>
<organism evidence="12">
    <name type="scientific">Salvia splendens</name>
    <name type="common">Scarlet sage</name>
    <dbReference type="NCBI Taxonomy" id="180675"/>
    <lineage>
        <taxon>Eukaryota</taxon>
        <taxon>Viridiplantae</taxon>
        <taxon>Streptophyta</taxon>
        <taxon>Embryophyta</taxon>
        <taxon>Tracheophyta</taxon>
        <taxon>Spermatophyta</taxon>
        <taxon>Magnoliopsida</taxon>
        <taxon>eudicotyledons</taxon>
        <taxon>Gunneridae</taxon>
        <taxon>Pentapetalae</taxon>
        <taxon>asterids</taxon>
        <taxon>lamiids</taxon>
        <taxon>Lamiales</taxon>
        <taxon>Lamiaceae</taxon>
        <taxon>Nepetoideae</taxon>
        <taxon>Mentheae</taxon>
        <taxon>Salviinae</taxon>
        <taxon>Salvia</taxon>
        <taxon>Salvia subgen. Calosphace</taxon>
        <taxon>core Calosphace</taxon>
    </lineage>
</organism>